<reference evidence="13 14" key="1">
    <citation type="submission" date="2018-05" db="EMBL/GenBank/DDBJ databases">
        <title>Complete genome sequences of Streptococcus sobrinus.</title>
        <authorList>
            <person name="Sales M."/>
            <person name="Jensen P.A."/>
        </authorList>
    </citation>
    <scope>NUCLEOTIDE SEQUENCE [LARGE SCALE GENOMIC DNA]</scope>
    <source>
        <strain evidence="13 14">SL1</strain>
    </source>
</reference>
<evidence type="ECO:0000259" key="11">
    <source>
        <dbReference type="PROSITE" id="PS50880"/>
    </source>
</evidence>
<feature type="domain" description="Toprim" evidence="11">
    <location>
        <begin position="2"/>
        <end position="139"/>
    </location>
</feature>
<dbReference type="CDD" id="cd00186">
    <property type="entry name" value="TOP1Ac"/>
    <property type="match status" value="1"/>
</dbReference>
<dbReference type="SMART" id="SM00437">
    <property type="entry name" value="TOP1Ac"/>
    <property type="match status" value="1"/>
</dbReference>
<dbReference type="InterPro" id="IPR013497">
    <property type="entry name" value="Topo_IA_cen"/>
</dbReference>
<sequence>MQTVILTEKSDQRKAYAKALGQATNDGPVSIVRSSPFFEGEVHVIAPEGHLFEYPLPQDNWDLSKLPLLDISFKDLQLKKDKRSKDLFKRISQEVQAADQVIIGTDADREGERIAYAILSHIPGGLDKVAKRLWVQSMSPEGIQEAFQNLRDPKETYNYFLEAEARSQSDWLVGMNLSPFTTLNLQYQGKLRRGKGSSLSVGRVQTPIVRLICENDLAIQTFQPKPFYKLDLHDTTYQVTFTYKDPLETSEEALGLLRGLDKSSRVIGIEGKRVTQLAPPLFSYSSLTALASKRFGLRADETLKHLESLYLKGYISYPRNQDKTHITFKEFDYLKGLVADYQKLIDCHFEVAHPEPREAYVDPSQVGSHYAIIPTQKIPDLFQLPSAERLIYQAVVKRSLLMFAKDYSYETTQMTLLNKGLEFKTSGHRILEPGWRDLLETKVRKDSLLPDYQLDDLVPTKAVVRSEMTKPPRRLTESLLMGQVLPSYGLGTSATRAAMLKKIQEVGYVQMDKQSGQLYPTQKGYLLVSALKDNDFSDPNTTAGWENFLEQIGKGELSPGEFVEGIKEKLVQQMKGGIYGR</sequence>
<evidence type="ECO:0000256" key="8">
    <source>
        <dbReference type="ARBA" id="ARBA00031985"/>
    </source>
</evidence>
<keyword evidence="4" id="KW-0799">Topoisomerase</keyword>
<dbReference type="GeneID" id="93924638"/>
<dbReference type="Gene3D" id="2.70.20.10">
    <property type="entry name" value="Topoisomerase I, domain 3"/>
    <property type="match status" value="1"/>
</dbReference>
<dbReference type="InterPro" id="IPR023405">
    <property type="entry name" value="Topo_IA_core_domain"/>
</dbReference>
<dbReference type="Pfam" id="PF01751">
    <property type="entry name" value="Toprim"/>
    <property type="match status" value="1"/>
</dbReference>
<dbReference type="InterPro" id="IPR006171">
    <property type="entry name" value="TOPRIM_dom"/>
</dbReference>
<keyword evidence="14" id="KW-1185">Reference proteome</keyword>
<feature type="domain" description="Topo IA-type catalytic" evidence="12">
    <location>
        <begin position="156"/>
        <end position="574"/>
    </location>
</feature>
<dbReference type="InterPro" id="IPR003602">
    <property type="entry name" value="Topo_IA_DNA-bd_dom"/>
</dbReference>
<comment type="catalytic activity">
    <reaction evidence="1">
        <text>ATP-independent breakage of single-stranded DNA, followed by passage and rejoining.</text>
        <dbReference type="EC" id="5.6.2.1"/>
    </reaction>
</comment>
<dbReference type="SUPFAM" id="SSF56712">
    <property type="entry name" value="Prokaryotic type I DNA topoisomerase"/>
    <property type="match status" value="1"/>
</dbReference>
<dbReference type="Gene3D" id="1.10.290.10">
    <property type="entry name" value="Topoisomerase I, domain 4"/>
    <property type="match status" value="1"/>
</dbReference>
<evidence type="ECO:0000256" key="1">
    <source>
        <dbReference type="ARBA" id="ARBA00000213"/>
    </source>
</evidence>
<dbReference type="Proteomes" id="UP000245369">
    <property type="component" value="Chromosome"/>
</dbReference>
<evidence type="ECO:0000256" key="2">
    <source>
        <dbReference type="ARBA" id="ARBA00009446"/>
    </source>
</evidence>
<evidence type="ECO:0000256" key="10">
    <source>
        <dbReference type="ARBA" id="ARBA00032877"/>
    </source>
</evidence>
<protein>
    <recommendedName>
        <fullName evidence="3">DNA topoisomerase</fullName>
        <ecNumber evidence="3">5.6.2.1</ecNumber>
    </recommendedName>
    <alternativeName>
        <fullName evidence="10">Omega-protein</fullName>
    </alternativeName>
    <alternativeName>
        <fullName evidence="9">Relaxing enzyme</fullName>
    </alternativeName>
    <alternativeName>
        <fullName evidence="7">Swivelase</fullName>
    </alternativeName>
    <alternativeName>
        <fullName evidence="8">Untwisting enzyme</fullName>
    </alternativeName>
</protein>
<dbReference type="InterPro" id="IPR000380">
    <property type="entry name" value="Topo_IA"/>
</dbReference>
<dbReference type="RefSeq" id="WP_002960235.1">
    <property type="nucleotide sequence ID" value="NZ_CP029490.1"/>
</dbReference>
<evidence type="ECO:0000313" key="14">
    <source>
        <dbReference type="Proteomes" id="UP000245369"/>
    </source>
</evidence>
<dbReference type="PRINTS" id="PR00417">
    <property type="entry name" value="PRTPISMRASEI"/>
</dbReference>
<dbReference type="PANTHER" id="PTHR11390">
    <property type="entry name" value="PROKARYOTIC DNA TOPOISOMERASE"/>
    <property type="match status" value="1"/>
</dbReference>
<dbReference type="CDD" id="cd03362">
    <property type="entry name" value="TOPRIM_TopoIA_TopoIII"/>
    <property type="match status" value="1"/>
</dbReference>
<evidence type="ECO:0000256" key="3">
    <source>
        <dbReference type="ARBA" id="ARBA00012891"/>
    </source>
</evidence>
<evidence type="ECO:0000256" key="4">
    <source>
        <dbReference type="ARBA" id="ARBA00023029"/>
    </source>
</evidence>
<dbReference type="SMART" id="SM00493">
    <property type="entry name" value="TOPRIM"/>
    <property type="match status" value="1"/>
</dbReference>
<dbReference type="EC" id="5.6.2.1" evidence="3"/>
<comment type="similarity">
    <text evidence="2">Belongs to the type IA topoisomerase family.</text>
</comment>
<name>A0ABN5LQB1_9STRE</name>
<dbReference type="PROSITE" id="PS52039">
    <property type="entry name" value="TOPO_IA_2"/>
    <property type="match status" value="1"/>
</dbReference>
<evidence type="ECO:0000256" key="5">
    <source>
        <dbReference type="ARBA" id="ARBA00023125"/>
    </source>
</evidence>
<keyword evidence="5" id="KW-0238">DNA-binding</keyword>
<gene>
    <name evidence="13" type="ORF">DK182_08980</name>
</gene>
<keyword evidence="6" id="KW-0413">Isomerase</keyword>
<dbReference type="PROSITE" id="PS50880">
    <property type="entry name" value="TOPRIM"/>
    <property type="match status" value="1"/>
</dbReference>
<dbReference type="InterPro" id="IPR003601">
    <property type="entry name" value="Topo_IA_2"/>
</dbReference>
<evidence type="ECO:0000256" key="7">
    <source>
        <dbReference type="ARBA" id="ARBA00030003"/>
    </source>
</evidence>
<dbReference type="Pfam" id="PF01131">
    <property type="entry name" value="Topoisom_bac"/>
    <property type="match status" value="1"/>
</dbReference>
<dbReference type="InterPro" id="IPR013826">
    <property type="entry name" value="Topo_IA_cen_sub3"/>
</dbReference>
<evidence type="ECO:0000256" key="9">
    <source>
        <dbReference type="ARBA" id="ARBA00032235"/>
    </source>
</evidence>
<dbReference type="EMBL" id="CP029490">
    <property type="protein sequence ID" value="AWN21450.1"/>
    <property type="molecule type" value="Genomic_DNA"/>
</dbReference>
<dbReference type="InterPro" id="IPR034144">
    <property type="entry name" value="TOPRIM_TopoIII"/>
</dbReference>
<proteinExistence type="inferred from homology"/>
<evidence type="ECO:0000313" key="13">
    <source>
        <dbReference type="EMBL" id="AWN21450.1"/>
    </source>
</evidence>
<evidence type="ECO:0000259" key="12">
    <source>
        <dbReference type="PROSITE" id="PS52039"/>
    </source>
</evidence>
<dbReference type="Gene3D" id="3.40.50.140">
    <property type="match status" value="1"/>
</dbReference>
<dbReference type="InterPro" id="IPR013824">
    <property type="entry name" value="Topo_IA_cen_sub1"/>
</dbReference>
<organism evidence="13 14">
    <name type="scientific">Streptococcus sobrinus</name>
    <dbReference type="NCBI Taxonomy" id="1310"/>
    <lineage>
        <taxon>Bacteria</taxon>
        <taxon>Bacillati</taxon>
        <taxon>Bacillota</taxon>
        <taxon>Bacilli</taxon>
        <taxon>Lactobacillales</taxon>
        <taxon>Streptococcaceae</taxon>
        <taxon>Streptococcus</taxon>
    </lineage>
</organism>
<evidence type="ECO:0000256" key="6">
    <source>
        <dbReference type="ARBA" id="ARBA00023235"/>
    </source>
</evidence>
<dbReference type="InterPro" id="IPR013825">
    <property type="entry name" value="Topo_IA_cen_sub2"/>
</dbReference>
<dbReference type="PANTHER" id="PTHR11390:SF21">
    <property type="entry name" value="DNA TOPOISOMERASE 3-ALPHA"/>
    <property type="match status" value="1"/>
</dbReference>
<dbReference type="SMART" id="SM00436">
    <property type="entry name" value="TOP1Bc"/>
    <property type="match status" value="1"/>
</dbReference>
<dbReference type="Gene3D" id="1.10.460.10">
    <property type="entry name" value="Topoisomerase I, domain 2"/>
    <property type="match status" value="1"/>
</dbReference>
<accession>A0ABN5LQB1</accession>